<accession>A0A833H0Y6</accession>
<evidence type="ECO:0000313" key="2">
    <source>
        <dbReference type="EMBL" id="KAB2931290.1"/>
    </source>
</evidence>
<keyword evidence="1" id="KW-1133">Transmembrane helix</keyword>
<keyword evidence="1" id="KW-0812">Transmembrane</keyword>
<keyword evidence="1" id="KW-0472">Membrane</keyword>
<evidence type="ECO:0000256" key="1">
    <source>
        <dbReference type="SAM" id="Phobius"/>
    </source>
</evidence>
<reference evidence="2 3" key="1">
    <citation type="submission" date="2019-10" db="EMBL/GenBank/DDBJ databases">
        <title>Extracellular Electron Transfer in a Candidatus Methanoperedens spp. Enrichment Culture.</title>
        <authorList>
            <person name="Berger S."/>
            <person name="Rangel Shaw D."/>
            <person name="Berben T."/>
            <person name="In 'T Zandt M."/>
            <person name="Frank J."/>
            <person name="Reimann J."/>
            <person name="Jetten M.S.M."/>
            <person name="Welte C.U."/>
        </authorList>
    </citation>
    <scope>NUCLEOTIDE SEQUENCE [LARGE SCALE GENOMIC DNA]</scope>
    <source>
        <strain evidence="2">SB12</strain>
    </source>
</reference>
<dbReference type="EMBL" id="WBUI01000014">
    <property type="protein sequence ID" value="KAB2931290.1"/>
    <property type="molecule type" value="Genomic_DNA"/>
</dbReference>
<dbReference type="Proteomes" id="UP000460298">
    <property type="component" value="Unassembled WGS sequence"/>
</dbReference>
<gene>
    <name evidence="2" type="ORF">F9K24_13685</name>
</gene>
<evidence type="ECO:0000313" key="3">
    <source>
        <dbReference type="Proteomes" id="UP000460298"/>
    </source>
</evidence>
<dbReference type="AlphaFoldDB" id="A0A833H0Y6"/>
<name>A0A833H0Y6_9LEPT</name>
<feature type="transmembrane region" description="Helical" evidence="1">
    <location>
        <begin position="38"/>
        <end position="60"/>
    </location>
</feature>
<sequence length="474" mass="54414">MKESFLEIPVKRYVAYVVGVLILQVAIAYYVKDETYRNVLLVVSGSLFSLIGGFVGHFLVRFKLQMDLIHLAHKLKGQLGFHPDVERTDTLYTFWSRILEKSAVKAKAYAAIIESGDYVRSHFFADNPSAFEAFLRDEISGLTEQDKDQISTLLKSKDSQSKWRSKYDRGAIYADIATRAESSAKLVQDLRELIKVEEVSLRFANIFRSREFDINTPYLILGKFANIQKSGKILTDWVTSRPFIPIRASGYANFPDAIKGGNVLVYIFIPPKFYRSAEELFAEISIEYSRRKADIEQVFLVVASVFYDSSYIHIGSRIRFANSLIKGLRQFLFFKTGNKSFATGADIGKELLNATDRTTFQKIVERLPLRYYVKDLPLLTIETRALDAASSKVYTRFISIRDFIAMPEAEGKQFLRSSMDMRSLRYNKQHYKTLKTTEKRFKANKDQVVEERLAAIYQSICNGHNRFEKLIASD</sequence>
<protein>
    <submittedName>
        <fullName evidence="2">Uncharacterized protein</fullName>
    </submittedName>
</protein>
<proteinExistence type="predicted"/>
<comment type="caution">
    <text evidence="2">The sequence shown here is derived from an EMBL/GenBank/DDBJ whole genome shotgun (WGS) entry which is preliminary data.</text>
</comment>
<organism evidence="2 3">
    <name type="scientific">Leptonema illini</name>
    <dbReference type="NCBI Taxonomy" id="183"/>
    <lineage>
        <taxon>Bacteria</taxon>
        <taxon>Pseudomonadati</taxon>
        <taxon>Spirochaetota</taxon>
        <taxon>Spirochaetia</taxon>
        <taxon>Leptospirales</taxon>
        <taxon>Leptospiraceae</taxon>
        <taxon>Leptonema</taxon>
    </lineage>
</organism>
<feature type="transmembrane region" description="Helical" evidence="1">
    <location>
        <begin position="13"/>
        <end position="31"/>
    </location>
</feature>